<evidence type="ECO:0000313" key="12">
    <source>
        <dbReference type="EMBL" id="KAK7533307.1"/>
    </source>
</evidence>
<feature type="transmembrane region" description="Helical" evidence="10">
    <location>
        <begin position="689"/>
        <end position="709"/>
    </location>
</feature>
<evidence type="ECO:0000256" key="4">
    <source>
        <dbReference type="ARBA" id="ARBA00022692"/>
    </source>
</evidence>
<feature type="transmembrane region" description="Helical" evidence="10">
    <location>
        <begin position="544"/>
        <end position="563"/>
    </location>
</feature>
<evidence type="ECO:0000313" key="13">
    <source>
        <dbReference type="Proteomes" id="UP001360953"/>
    </source>
</evidence>
<evidence type="ECO:0000256" key="10">
    <source>
        <dbReference type="SAM" id="Phobius"/>
    </source>
</evidence>
<keyword evidence="4 10" id="KW-0812">Transmembrane</keyword>
<feature type="transmembrane region" description="Helical" evidence="10">
    <location>
        <begin position="614"/>
        <end position="633"/>
    </location>
</feature>
<comment type="subcellular location">
    <subcellularLocation>
        <location evidence="8">Endoplasmic reticulum membrane</location>
        <topology evidence="8">Multi-pass membrane protein</topology>
    </subcellularLocation>
    <subcellularLocation>
        <location evidence="1">Membrane</location>
        <topology evidence="1">Multi-pass membrane protein</topology>
    </subcellularLocation>
</comment>
<feature type="transmembrane region" description="Helical" evidence="10">
    <location>
        <begin position="575"/>
        <end position="594"/>
    </location>
</feature>
<dbReference type="Proteomes" id="UP001360953">
    <property type="component" value="Unassembled WGS sequence"/>
</dbReference>
<evidence type="ECO:0000256" key="9">
    <source>
        <dbReference type="SAM" id="MobiDB-lite"/>
    </source>
</evidence>
<protein>
    <recommendedName>
        <fullName evidence="8">Zinc transporter</fullName>
    </recommendedName>
</protein>
<feature type="region of interest" description="Disordered" evidence="9">
    <location>
        <begin position="152"/>
        <end position="176"/>
    </location>
</feature>
<feature type="transmembrane region" description="Helical" evidence="10">
    <location>
        <begin position="645"/>
        <end position="669"/>
    </location>
</feature>
<dbReference type="InterPro" id="IPR027469">
    <property type="entry name" value="Cation_efflux_TMD_sf"/>
</dbReference>
<evidence type="ECO:0000259" key="11">
    <source>
        <dbReference type="Pfam" id="PF01545"/>
    </source>
</evidence>
<comment type="similarity">
    <text evidence="2 8">Belongs to the cation diffusion facilitator (CDF) transporter (TC 2.A.4) family. SLC30A subfamily.</text>
</comment>
<dbReference type="InterPro" id="IPR058533">
    <property type="entry name" value="Cation_efflux_TM"/>
</dbReference>
<keyword evidence="5 10" id="KW-1133">Transmembrane helix</keyword>
<dbReference type="PANTHER" id="PTHR45755:SF4">
    <property type="entry name" value="ZINC TRANSPORTER 7"/>
    <property type="match status" value="1"/>
</dbReference>
<feature type="compositionally biased region" description="Basic and acidic residues" evidence="9">
    <location>
        <begin position="873"/>
        <end position="882"/>
    </location>
</feature>
<feature type="region of interest" description="Disordered" evidence="9">
    <location>
        <begin position="789"/>
        <end position="882"/>
    </location>
</feature>
<dbReference type="GeneID" id="92035498"/>
<accession>A0ABR1LDJ7</accession>
<feature type="domain" description="Cation efflux protein transmembrane" evidence="11">
    <location>
        <begin position="546"/>
        <end position="745"/>
    </location>
</feature>
<evidence type="ECO:0000256" key="7">
    <source>
        <dbReference type="ARBA" id="ARBA00023136"/>
    </source>
</evidence>
<feature type="compositionally biased region" description="Basic residues" evidence="9">
    <location>
        <begin position="835"/>
        <end position="872"/>
    </location>
</feature>
<keyword evidence="3 8" id="KW-0813">Transport</keyword>
<name>A0ABR1LDJ7_9PEZI</name>
<keyword evidence="8" id="KW-0256">Endoplasmic reticulum</keyword>
<dbReference type="PANTHER" id="PTHR45755">
    <property type="match status" value="1"/>
</dbReference>
<dbReference type="NCBIfam" id="TIGR01297">
    <property type="entry name" value="CDF"/>
    <property type="match status" value="1"/>
</dbReference>
<organism evidence="12 13">
    <name type="scientific">Phyllosticta citribraziliensis</name>
    <dbReference type="NCBI Taxonomy" id="989973"/>
    <lineage>
        <taxon>Eukaryota</taxon>
        <taxon>Fungi</taxon>
        <taxon>Dikarya</taxon>
        <taxon>Ascomycota</taxon>
        <taxon>Pezizomycotina</taxon>
        <taxon>Dothideomycetes</taxon>
        <taxon>Dothideomycetes incertae sedis</taxon>
        <taxon>Botryosphaeriales</taxon>
        <taxon>Phyllostictaceae</taxon>
        <taxon>Phyllosticta</taxon>
    </lineage>
</organism>
<sequence>MASAHSQTFALPLDNFPRHAHHYSHSLLPERPASSRPITNESGPGALKKARSHGSLNPPSPLYEDGPPQPLDPLDTTRLAPPMGRPKLRPRGESDLGRPASPHRTRPADDYGFPHQTDPLPDDSWRQVLTGLLIPLPYILAPLAFGAPCSHPTNDTHAESPSDRLRAAVSEDAPAANPLPSRAPAILQACALASGTLILTALLSRSRPSAQVLDRRKNFGGSGRVGKDGSRGRLQQVASRVLGVGLPFYAAAQLGGVRTGAVLLAAITSELCAAETPRRRPLTALRWLVSDKRLLVGYLVLGFLCDALGFGASTGLIQVITGYLALAVSILVFPPPLPITWSVSAPPQTTLNSGIANGLSPVVESPEKAAAVYHLPQVTASTLVASPEDVNTTLISGAILFALTFVASNITGNLSFTSSTVFCSLAVSLAAAGFYSFGKPSALRSTQKAGVAAGCAVGAISGFLNHFDSWMAQAVELGFLLLTYGVTRFEKGLNLDLSHSHHHHHHHGPHAHDKHSRLTGILLKQCEPGSLLHSILVEKDSRRIAYFGCLNMGFMLVQAFYGFVTGSLGLLTDSIHMFFDCAGLAVGLIAAVMSKWPASARFPYGYGKVDTLSGFGNGIFLILVSFEIILDAFERLWEGHELRRLDELLIVSILGLLINFVGLFAMGHAHAHGHGGHDHHHGDENMHGIFLHILADALGSVAVIISTLLTKWNGWNGWDPLASCIIALLIFFSALPLTYNAGMRLLLCNPQEVEDQLKDTLRDINSIRGVVSYSAPRFWLEDMGAAHERGHGHDEDGCHDHDHGHDHPHAHTNNHDHGHAHSHSNVSNCSDHGHGHSHSHTPSHSHDHHGHSHSHSHSPSHSHSHSPSHAHSHSHDHSHDHAVSQKILGVMHVVAARSADAADVQQRTEAFLRERKLDSVLVHVEKEGEGAERCWCGGGQGF</sequence>
<evidence type="ECO:0000256" key="6">
    <source>
        <dbReference type="ARBA" id="ARBA00023065"/>
    </source>
</evidence>
<reference evidence="12 13" key="1">
    <citation type="submission" date="2024-04" db="EMBL/GenBank/DDBJ databases">
        <title>Phyllosticta paracitricarpa is synonymous to the EU quarantine fungus P. citricarpa based on phylogenomic analyses.</title>
        <authorList>
            <consortium name="Lawrence Berkeley National Laboratory"/>
            <person name="Van ingen-buijs V.A."/>
            <person name="Van westerhoven A.C."/>
            <person name="Haridas S."/>
            <person name="Skiadas P."/>
            <person name="Martin F."/>
            <person name="Groenewald J.Z."/>
            <person name="Crous P.W."/>
            <person name="Seidl M.F."/>
        </authorList>
    </citation>
    <scope>NUCLEOTIDE SEQUENCE [LARGE SCALE GENOMIC DNA]</scope>
    <source>
        <strain evidence="12 13">CPC 17464</strain>
    </source>
</reference>
<dbReference type="EMBL" id="JBBPEH010000010">
    <property type="protein sequence ID" value="KAK7533307.1"/>
    <property type="molecule type" value="Genomic_DNA"/>
</dbReference>
<dbReference type="SUPFAM" id="SSF161111">
    <property type="entry name" value="Cation efflux protein transmembrane domain-like"/>
    <property type="match status" value="1"/>
</dbReference>
<proteinExistence type="inferred from homology"/>
<comment type="function">
    <text evidence="8">Functions as a zinc transporter.</text>
</comment>
<feature type="transmembrane region" description="Helical" evidence="10">
    <location>
        <begin position="416"/>
        <end position="437"/>
    </location>
</feature>
<keyword evidence="13" id="KW-1185">Reference proteome</keyword>
<feature type="region of interest" description="Disordered" evidence="9">
    <location>
        <begin position="28"/>
        <end position="122"/>
    </location>
</feature>
<feature type="transmembrane region" description="Helical" evidence="10">
    <location>
        <begin position="294"/>
        <end position="310"/>
    </location>
</feature>
<gene>
    <name evidence="12" type="ORF">J3D65DRAFT_661178</name>
</gene>
<evidence type="ECO:0000256" key="5">
    <source>
        <dbReference type="ARBA" id="ARBA00022989"/>
    </source>
</evidence>
<evidence type="ECO:0000256" key="8">
    <source>
        <dbReference type="RuleBase" id="RU369017"/>
    </source>
</evidence>
<evidence type="ECO:0000256" key="3">
    <source>
        <dbReference type="ARBA" id="ARBA00022448"/>
    </source>
</evidence>
<comment type="caution">
    <text evidence="12">The sequence shown here is derived from an EMBL/GenBank/DDBJ whole genome shotgun (WGS) entry which is preliminary data.</text>
</comment>
<evidence type="ECO:0000256" key="1">
    <source>
        <dbReference type="ARBA" id="ARBA00004141"/>
    </source>
</evidence>
<evidence type="ECO:0000256" key="2">
    <source>
        <dbReference type="ARBA" id="ARBA00008873"/>
    </source>
</evidence>
<feature type="transmembrane region" description="Helical" evidence="10">
    <location>
        <begin position="721"/>
        <end position="739"/>
    </location>
</feature>
<feature type="compositionally biased region" description="Basic and acidic residues" evidence="9">
    <location>
        <begin position="154"/>
        <end position="166"/>
    </location>
</feature>
<dbReference type="Pfam" id="PF01545">
    <property type="entry name" value="Cation_efflux"/>
    <property type="match status" value="1"/>
</dbReference>
<keyword evidence="7 10" id="KW-0472">Membrane</keyword>
<keyword evidence="6 8" id="KW-0406">Ion transport</keyword>
<feature type="compositionally biased region" description="Basic and acidic residues" evidence="9">
    <location>
        <begin position="789"/>
        <end position="819"/>
    </location>
</feature>
<dbReference type="RefSeq" id="XP_066652700.1">
    <property type="nucleotide sequence ID" value="XM_066802592.1"/>
</dbReference>
<dbReference type="Gene3D" id="1.20.1510.10">
    <property type="entry name" value="Cation efflux protein transmembrane domain"/>
    <property type="match status" value="1"/>
</dbReference>
<dbReference type="InterPro" id="IPR002524">
    <property type="entry name" value="Cation_efflux"/>
</dbReference>
<dbReference type="InterPro" id="IPR045316">
    <property type="entry name" value="Msc2-like"/>
</dbReference>